<dbReference type="CDD" id="cd16017">
    <property type="entry name" value="LptA"/>
    <property type="match status" value="1"/>
</dbReference>
<dbReference type="Pfam" id="PF08019">
    <property type="entry name" value="EptA_B_N"/>
    <property type="match status" value="1"/>
</dbReference>
<dbReference type="PANTHER" id="PTHR30443">
    <property type="entry name" value="INNER MEMBRANE PROTEIN"/>
    <property type="match status" value="1"/>
</dbReference>
<evidence type="ECO:0000313" key="12">
    <source>
        <dbReference type="Proteomes" id="UP000257045"/>
    </source>
</evidence>
<keyword evidence="5 8" id="KW-0812">Transmembrane</keyword>
<dbReference type="InterPro" id="IPR058130">
    <property type="entry name" value="PEA_transf_C"/>
</dbReference>
<organism evidence="11 12">
    <name type="scientific">Helicobacter brantae</name>
    <dbReference type="NCBI Taxonomy" id="375927"/>
    <lineage>
        <taxon>Bacteria</taxon>
        <taxon>Pseudomonadati</taxon>
        <taxon>Campylobacterota</taxon>
        <taxon>Epsilonproteobacteria</taxon>
        <taxon>Campylobacterales</taxon>
        <taxon>Helicobacteraceae</taxon>
        <taxon>Helicobacter</taxon>
    </lineage>
</organism>
<keyword evidence="2" id="KW-1003">Cell membrane</keyword>
<dbReference type="GO" id="GO:0016776">
    <property type="term" value="F:phosphotransferase activity, phosphate group as acceptor"/>
    <property type="evidence" value="ECO:0007669"/>
    <property type="project" value="TreeGrafter"/>
</dbReference>
<feature type="domain" description="Sulfatase N-terminal" evidence="9">
    <location>
        <begin position="223"/>
        <end position="497"/>
    </location>
</feature>
<dbReference type="Pfam" id="PF00884">
    <property type="entry name" value="Sulfatase"/>
    <property type="match status" value="1"/>
</dbReference>
<keyword evidence="4 11" id="KW-0808">Transferase</keyword>
<feature type="transmembrane region" description="Helical" evidence="8">
    <location>
        <begin position="44"/>
        <end position="66"/>
    </location>
</feature>
<evidence type="ECO:0000259" key="9">
    <source>
        <dbReference type="Pfam" id="PF00884"/>
    </source>
</evidence>
<sequence length="513" mass="58121">MESFMFAKPFNYHFLILLTAIFMSVGLNIEFFSKLSTITTPSTLALTMLFMIFLFSLALELLSYIWSVKIVCAFFITLSSVSSYFISVLHIGITPDIIQSTLNTNLSEAQSFLNPHLFLYLLATCIFPLFLLYKLKLKRTKLSYALLTKLFCVGIYLVGSYGLWFGVVGKDLVLQLRPLSSLITPISPIRSSILLYNAKAKASMSYQHIALDAKLKDSRKRILVLVIGESVRSENLNDYPRELMPKFKPQSVSFKDFSSCGVITAISVPCMLTSYTHSTYTNRYLSDYIDNILDITQRVGIATYWLDNNSGSSKACIGGLCDRLKEKYYFDGLDGVMFEKLKELLAHTTQSSFFILHTYGSHGPDYFNRYPKEFEIHKPTCQTSALNQCSSEEIINSYDNSILYTDSLLEQTIAWLKGMQDFEVSLWFISDHGESLGEGGNYMHGGLPYSLSPSTQTKVASLMWFGDRQSYLSLKAKENTPLSQDYVFHSILGYFGITTKDYDKKLDLLKQGE</sequence>
<dbReference type="Gene3D" id="3.40.720.10">
    <property type="entry name" value="Alkaline Phosphatase, subunit A"/>
    <property type="match status" value="1"/>
</dbReference>
<feature type="transmembrane region" description="Helical" evidence="8">
    <location>
        <begin position="113"/>
        <end position="132"/>
    </location>
</feature>
<feature type="transmembrane region" description="Helical" evidence="8">
    <location>
        <begin position="144"/>
        <end position="167"/>
    </location>
</feature>
<evidence type="ECO:0000259" key="10">
    <source>
        <dbReference type="Pfam" id="PF08019"/>
    </source>
</evidence>
<evidence type="ECO:0000256" key="6">
    <source>
        <dbReference type="ARBA" id="ARBA00022989"/>
    </source>
</evidence>
<feature type="domain" description="Phosphoethanolamine transferase N-terminal" evidence="10">
    <location>
        <begin position="52"/>
        <end position="198"/>
    </location>
</feature>
<dbReference type="AlphaFoldDB" id="A0A3D8IWY6"/>
<comment type="subcellular location">
    <subcellularLocation>
        <location evidence="1">Cell inner membrane</location>
        <topology evidence="1">Multi-pass membrane protein</topology>
    </subcellularLocation>
</comment>
<protein>
    <submittedName>
        <fullName evidence="11">Phosphoethanolamine transferase</fullName>
    </submittedName>
</protein>
<evidence type="ECO:0000256" key="4">
    <source>
        <dbReference type="ARBA" id="ARBA00022679"/>
    </source>
</evidence>
<dbReference type="PANTHER" id="PTHR30443:SF0">
    <property type="entry name" value="PHOSPHOETHANOLAMINE TRANSFERASE EPTA"/>
    <property type="match status" value="1"/>
</dbReference>
<evidence type="ECO:0000256" key="5">
    <source>
        <dbReference type="ARBA" id="ARBA00022692"/>
    </source>
</evidence>
<evidence type="ECO:0000256" key="3">
    <source>
        <dbReference type="ARBA" id="ARBA00022519"/>
    </source>
</evidence>
<dbReference type="GO" id="GO:0009244">
    <property type="term" value="P:lipopolysaccharide core region biosynthetic process"/>
    <property type="evidence" value="ECO:0007669"/>
    <property type="project" value="TreeGrafter"/>
</dbReference>
<evidence type="ECO:0000313" key="11">
    <source>
        <dbReference type="EMBL" id="RDU69124.1"/>
    </source>
</evidence>
<dbReference type="InterPro" id="IPR000917">
    <property type="entry name" value="Sulfatase_N"/>
</dbReference>
<proteinExistence type="predicted"/>
<dbReference type="OrthoDB" id="9786870at2"/>
<evidence type="ECO:0000256" key="1">
    <source>
        <dbReference type="ARBA" id="ARBA00004429"/>
    </source>
</evidence>
<dbReference type="SUPFAM" id="SSF53649">
    <property type="entry name" value="Alkaline phosphatase-like"/>
    <property type="match status" value="1"/>
</dbReference>
<evidence type="ECO:0000256" key="2">
    <source>
        <dbReference type="ARBA" id="ARBA00022475"/>
    </source>
</evidence>
<comment type="caution">
    <text evidence="11">The sequence shown here is derived from an EMBL/GenBank/DDBJ whole genome shotgun (WGS) entry which is preliminary data.</text>
</comment>
<keyword evidence="3" id="KW-0997">Cell inner membrane</keyword>
<dbReference type="InterPro" id="IPR017850">
    <property type="entry name" value="Alkaline_phosphatase_core_sf"/>
</dbReference>
<evidence type="ECO:0000256" key="7">
    <source>
        <dbReference type="ARBA" id="ARBA00023136"/>
    </source>
</evidence>
<dbReference type="GO" id="GO:0005886">
    <property type="term" value="C:plasma membrane"/>
    <property type="evidence" value="ECO:0007669"/>
    <property type="project" value="UniProtKB-SubCell"/>
</dbReference>
<gene>
    <name evidence="11" type="ORF">CQA58_07555</name>
</gene>
<dbReference type="InterPro" id="IPR040423">
    <property type="entry name" value="PEA_transferase"/>
</dbReference>
<reference evidence="11 12" key="1">
    <citation type="submission" date="2018-04" db="EMBL/GenBank/DDBJ databases">
        <title>Novel Campyloabacter and Helicobacter Species and Strains.</title>
        <authorList>
            <person name="Mannion A.J."/>
            <person name="Shen Z."/>
            <person name="Fox J.G."/>
        </authorList>
    </citation>
    <scope>NUCLEOTIDE SEQUENCE [LARGE SCALE GENOMIC DNA]</scope>
    <source>
        <strain evidence="11 12">MIT 04-9366</strain>
    </source>
</reference>
<dbReference type="EMBL" id="NXLV01000019">
    <property type="protein sequence ID" value="RDU69124.1"/>
    <property type="molecule type" value="Genomic_DNA"/>
</dbReference>
<dbReference type="InterPro" id="IPR012549">
    <property type="entry name" value="EptA-like_N"/>
</dbReference>
<keyword evidence="7 8" id="KW-0472">Membrane</keyword>
<feature type="transmembrane region" description="Helical" evidence="8">
    <location>
        <begin position="73"/>
        <end position="93"/>
    </location>
</feature>
<keyword evidence="6 8" id="KW-1133">Transmembrane helix</keyword>
<name>A0A3D8IWY6_9HELI</name>
<keyword evidence="12" id="KW-1185">Reference proteome</keyword>
<accession>A0A3D8IWY6</accession>
<evidence type="ECO:0000256" key="8">
    <source>
        <dbReference type="SAM" id="Phobius"/>
    </source>
</evidence>
<feature type="transmembrane region" description="Helical" evidence="8">
    <location>
        <begin position="12"/>
        <end position="32"/>
    </location>
</feature>
<dbReference type="Proteomes" id="UP000257045">
    <property type="component" value="Unassembled WGS sequence"/>
</dbReference>